<feature type="region of interest" description="Disordered" evidence="1">
    <location>
        <begin position="646"/>
        <end position="698"/>
    </location>
</feature>
<feature type="compositionally biased region" description="Acidic residues" evidence="1">
    <location>
        <begin position="193"/>
        <end position="207"/>
    </location>
</feature>
<keyword evidence="3" id="KW-1185">Reference proteome</keyword>
<evidence type="ECO:0000313" key="3">
    <source>
        <dbReference type="Proteomes" id="UP001358417"/>
    </source>
</evidence>
<gene>
    <name evidence="2" type="ORF">LTR84_001977</name>
</gene>
<dbReference type="GeneID" id="89970193"/>
<evidence type="ECO:0000256" key="1">
    <source>
        <dbReference type="SAM" id="MobiDB-lite"/>
    </source>
</evidence>
<dbReference type="EMBL" id="JAVRRD010000011">
    <property type="protein sequence ID" value="KAK5054015.1"/>
    <property type="molecule type" value="Genomic_DNA"/>
</dbReference>
<comment type="caution">
    <text evidence="2">The sequence shown here is derived from an EMBL/GenBank/DDBJ whole genome shotgun (WGS) entry which is preliminary data.</text>
</comment>
<accession>A0AAV9NBV5</accession>
<dbReference type="Proteomes" id="UP001358417">
    <property type="component" value="Unassembled WGS sequence"/>
</dbReference>
<feature type="region of interest" description="Disordered" evidence="1">
    <location>
        <begin position="508"/>
        <end position="540"/>
    </location>
</feature>
<feature type="compositionally biased region" description="Basic and acidic residues" evidence="1">
    <location>
        <begin position="135"/>
        <end position="159"/>
    </location>
</feature>
<feature type="region of interest" description="Disordered" evidence="1">
    <location>
        <begin position="220"/>
        <end position="259"/>
    </location>
</feature>
<proteinExistence type="predicted"/>
<feature type="compositionally biased region" description="Acidic residues" evidence="1">
    <location>
        <begin position="79"/>
        <end position="97"/>
    </location>
</feature>
<evidence type="ECO:0000313" key="2">
    <source>
        <dbReference type="EMBL" id="KAK5054015.1"/>
    </source>
</evidence>
<dbReference type="InterPro" id="IPR018822">
    <property type="entry name" value="UPF0646"/>
</dbReference>
<feature type="region of interest" description="Disordered" evidence="1">
    <location>
        <begin position="54"/>
        <end position="207"/>
    </location>
</feature>
<feature type="compositionally biased region" description="Basic and acidic residues" evidence="1">
    <location>
        <begin position="249"/>
        <end position="259"/>
    </location>
</feature>
<dbReference type="Pfam" id="PF10336">
    <property type="entry name" value="DUF2420"/>
    <property type="match status" value="1"/>
</dbReference>
<protein>
    <submittedName>
        <fullName evidence="2">Uncharacterized protein</fullName>
    </submittedName>
</protein>
<reference evidence="2 3" key="1">
    <citation type="submission" date="2023-08" db="EMBL/GenBank/DDBJ databases">
        <title>Black Yeasts Isolated from many extreme environments.</title>
        <authorList>
            <person name="Coleine C."/>
            <person name="Stajich J.E."/>
            <person name="Selbmann L."/>
        </authorList>
    </citation>
    <scope>NUCLEOTIDE SEQUENCE [LARGE SCALE GENOMIC DNA]</scope>
    <source>
        <strain evidence="2 3">CCFEE 5792</strain>
    </source>
</reference>
<sequence>MDVASSPYQPPNDIDLDLDPFRDPSVLEDEMIDYQDDLVLQDDGPQDIAIDDIMDQASNAGHEFDYNMDSSLEQPEQTRDDDDDDVLYEDEDEDESEIIPQDLDHENNDDQPTANHTLKFIAEDDAVGESIDGNFDEHVELQTDDRPTTQAPHPEDHQDASASGDNLVQIQGNPGFQPPQPAAQSPPAHPEDDLPIEGESGETDLLPDDSEYVHLEPLDYRQENDPEPDAVDRNLSPLPHENEQTISDTQHEEAPESKGIHVDPTREVHPVTLVYLEEEMSLFPPLIGDGSSVYFLSDSNLASQPLDKLLAACREILTGTLEHDDELVLDIPGLGLHICEDSKYSAQITLASVLEIYLKLCHNDPDDQCQPLYCHLSSRVSLASQYAYLSSAGDEGKTYAEIVADHVDTPEEASTHMDDQVHSPVTQDASLEATEHELPPSPKITGHTDLSQVGPDLPHVEEDLFKEVDEDPHAQTDGVQALNKEPSEEEPPLIVQDFQPDHLQEEVGGFDTVDYPDQEDTLQHSHHHESPAAESSSSHTVEAYYDDTGNHEAYEEDAKGEDLFSDTNQETADLLDQQQDTEYESGYGDEELFVQDNVGADVVGAPSISLPEEGDARFFPATIEQKSLKSDVADASLDFLEDEADSGIADLPKDHDLVGPSPPITPFKPNVSKRKAEVDDDLDFLEIGTPEPKRRRSS</sequence>
<feature type="region of interest" description="Disordered" evidence="1">
    <location>
        <begin position="433"/>
        <end position="456"/>
    </location>
</feature>
<organism evidence="2 3">
    <name type="scientific">Exophiala bonariae</name>
    <dbReference type="NCBI Taxonomy" id="1690606"/>
    <lineage>
        <taxon>Eukaryota</taxon>
        <taxon>Fungi</taxon>
        <taxon>Dikarya</taxon>
        <taxon>Ascomycota</taxon>
        <taxon>Pezizomycotina</taxon>
        <taxon>Eurotiomycetes</taxon>
        <taxon>Chaetothyriomycetidae</taxon>
        <taxon>Chaetothyriales</taxon>
        <taxon>Herpotrichiellaceae</taxon>
        <taxon>Exophiala</taxon>
    </lineage>
</organism>
<feature type="compositionally biased region" description="Polar residues" evidence="1">
    <location>
        <begin position="160"/>
        <end position="174"/>
    </location>
</feature>
<dbReference type="AlphaFoldDB" id="A0AAV9NBV5"/>
<feature type="region of interest" description="Disordered" evidence="1">
    <location>
        <begin position="1"/>
        <end position="22"/>
    </location>
</feature>
<name>A0AAV9NBV5_9EURO</name>
<dbReference type="RefSeq" id="XP_064707140.1">
    <property type="nucleotide sequence ID" value="XM_064845595.1"/>
</dbReference>